<dbReference type="SMART" id="SM00242">
    <property type="entry name" value="MYSc"/>
    <property type="match status" value="1"/>
</dbReference>
<dbReference type="GO" id="GO:0030048">
    <property type="term" value="P:actin filament-based movement"/>
    <property type="evidence" value="ECO:0007669"/>
    <property type="project" value="TreeGrafter"/>
</dbReference>
<dbReference type="GO" id="GO:0006897">
    <property type="term" value="P:endocytosis"/>
    <property type="evidence" value="ECO:0007669"/>
    <property type="project" value="TreeGrafter"/>
</dbReference>
<evidence type="ECO:0000256" key="3">
    <source>
        <dbReference type="ARBA" id="ARBA00022840"/>
    </source>
</evidence>
<dbReference type="GO" id="GO:0007368">
    <property type="term" value="P:determination of left/right symmetry"/>
    <property type="evidence" value="ECO:0007669"/>
    <property type="project" value="UniProtKB-ARBA"/>
</dbReference>
<evidence type="ECO:0000256" key="4">
    <source>
        <dbReference type="ARBA" id="ARBA00023123"/>
    </source>
</evidence>
<dbReference type="PRINTS" id="PR00193">
    <property type="entry name" value="MYOSINHEAVY"/>
</dbReference>
<keyword evidence="4 7" id="KW-0518">Myosin</keyword>
<dbReference type="Pfam" id="PF00063">
    <property type="entry name" value="Myosin_head"/>
    <property type="match status" value="1"/>
</dbReference>
<dbReference type="InterPro" id="IPR010926">
    <property type="entry name" value="Myosin_TH1"/>
</dbReference>
<protein>
    <submittedName>
        <fullName evidence="10">Myosin head</fullName>
    </submittedName>
</protein>
<dbReference type="GO" id="GO:0000146">
    <property type="term" value="F:microfilament motor activity"/>
    <property type="evidence" value="ECO:0007669"/>
    <property type="project" value="TreeGrafter"/>
</dbReference>
<dbReference type="GO" id="GO:0005902">
    <property type="term" value="C:microvillus"/>
    <property type="evidence" value="ECO:0007669"/>
    <property type="project" value="TreeGrafter"/>
</dbReference>
<sequence>MDYIRKQKHLPNKPIGCKGRINHSQETFKLGFFQVWSIIAGILHLGNLKFVDSDSTSGDCHVTNSDVLKDAAKCVSVTPEQLHFALTSQVVAARGDVVAKTHDVNAAYYTRDALAKAVYDRLFTWVVEKINESIVVEKTSRYSKGTVIGVLDIYGFEIFGTNSFEQLCINYCNEKLQQLFIELVLKQEQEEYEREGIQWSKIDYFNNKIICDLVEQPRTGILAVLDDACASIGNVTDQIFLEELNKNLHSHKHYTSRGLKQTDKSMKHDEFKITHYAGDVTYSVNGFMDKNKDTLFQDLKRLMFNSQSPLLKSIFPDGAKKMTEVNRRPPTAGYLFKNSMSTLVAQLASKQPYYIRCIKPNEEKSSAAFDVERVEHQVRYLGLLENVRVRRAGFVQRCTYERFIQRYKLICPETWPNPRGGSPRDNCSKILRHVGLEEDCVYGKTKVFIRTPQTVFRLEELRSAKLPDIIIFLQKHLRGTLARRRYKEKKAVYYIMGVYRRYKLRTYIKGVIEAYRGVKDMPDLGKNIRLPTPPVVLRPFVEKLKVMHQRWRAATILARMPPYLRESLNEKLAAFSVLNGKRERWGYTRSWKGDYLSQSEEPTYNPIKYRAAMLAMKTSHPYEKVLFSTFFQKFNRFNKSSLRALVITDQFVAKMDTVNFKLLKQPVPLQNITAISVCPEPNGLFIIHLSDNDIIGCMKNPKDEERVGELVGVLLAYFEKTNMKPPMVHVSPSLSVCLGGKTRAVRIFPADTTQQAVFKKNGNDIDLICHNLTAV</sequence>
<dbReference type="PROSITE" id="PS51757">
    <property type="entry name" value="TH1"/>
    <property type="match status" value="1"/>
</dbReference>
<dbReference type="PROSITE" id="PS50096">
    <property type="entry name" value="IQ"/>
    <property type="match status" value="1"/>
</dbReference>
<dbReference type="GO" id="GO:0016459">
    <property type="term" value="C:myosin complex"/>
    <property type="evidence" value="ECO:0007669"/>
    <property type="project" value="UniProtKB-KW"/>
</dbReference>
<dbReference type="GO" id="GO:0051015">
    <property type="term" value="F:actin filament binding"/>
    <property type="evidence" value="ECO:0007669"/>
    <property type="project" value="TreeGrafter"/>
</dbReference>
<accession>A0A0B1TGG3</accession>
<keyword evidence="6 7" id="KW-0009">Actin-binding</keyword>
<dbReference type="GO" id="GO:0005886">
    <property type="term" value="C:plasma membrane"/>
    <property type="evidence" value="ECO:0007669"/>
    <property type="project" value="TreeGrafter"/>
</dbReference>
<dbReference type="GO" id="GO:0005524">
    <property type="term" value="F:ATP binding"/>
    <property type="evidence" value="ECO:0007669"/>
    <property type="project" value="UniProtKB-KW"/>
</dbReference>
<dbReference type="Gene3D" id="1.20.120.720">
    <property type="entry name" value="Myosin VI head, motor domain, U50 subdomain"/>
    <property type="match status" value="1"/>
</dbReference>
<evidence type="ECO:0000256" key="7">
    <source>
        <dbReference type="PROSITE-ProRule" id="PRU00782"/>
    </source>
</evidence>
<dbReference type="Proteomes" id="UP000053660">
    <property type="component" value="Unassembled WGS sequence"/>
</dbReference>
<dbReference type="InterPro" id="IPR036961">
    <property type="entry name" value="Kinesin_motor_dom_sf"/>
</dbReference>
<evidence type="ECO:0000256" key="2">
    <source>
        <dbReference type="ARBA" id="ARBA00022741"/>
    </source>
</evidence>
<dbReference type="GO" id="GO:0005546">
    <property type="term" value="F:phosphatidylinositol-4,5-bisphosphate binding"/>
    <property type="evidence" value="ECO:0007669"/>
    <property type="project" value="UniProtKB-ARBA"/>
</dbReference>
<keyword evidence="3" id="KW-0067">ATP-binding</keyword>
<feature type="domain" description="Myosin motor" evidence="8">
    <location>
        <begin position="1"/>
        <end position="463"/>
    </location>
</feature>
<dbReference type="AlphaFoldDB" id="A0A0B1TGG3"/>
<evidence type="ECO:0000256" key="1">
    <source>
        <dbReference type="ARBA" id="ARBA00008314"/>
    </source>
</evidence>
<proteinExistence type="inferred from homology"/>
<dbReference type="FunFam" id="1.20.58.530:FF:000004">
    <property type="entry name" value="Unconventional myosin ID"/>
    <property type="match status" value="1"/>
</dbReference>
<organism evidence="10 11">
    <name type="scientific">Oesophagostomum dentatum</name>
    <name type="common">Nodular worm</name>
    <dbReference type="NCBI Taxonomy" id="61180"/>
    <lineage>
        <taxon>Eukaryota</taxon>
        <taxon>Metazoa</taxon>
        <taxon>Ecdysozoa</taxon>
        <taxon>Nematoda</taxon>
        <taxon>Chromadorea</taxon>
        <taxon>Rhabditida</taxon>
        <taxon>Rhabditina</taxon>
        <taxon>Rhabditomorpha</taxon>
        <taxon>Strongyloidea</taxon>
        <taxon>Strongylidae</taxon>
        <taxon>Oesophagostomum</taxon>
    </lineage>
</organism>
<dbReference type="Pfam" id="PF06017">
    <property type="entry name" value="Myosin_TH1"/>
    <property type="match status" value="1"/>
</dbReference>
<dbReference type="PANTHER" id="PTHR13140:SF713">
    <property type="entry name" value="UNCONVENTIONAL MYOSIN ID"/>
    <property type="match status" value="1"/>
</dbReference>
<dbReference type="SUPFAM" id="SSF52540">
    <property type="entry name" value="P-loop containing nucleoside triphosphate hydrolases"/>
    <property type="match status" value="1"/>
</dbReference>
<evidence type="ECO:0000256" key="5">
    <source>
        <dbReference type="ARBA" id="ARBA00023175"/>
    </source>
</evidence>
<evidence type="ECO:0000313" key="10">
    <source>
        <dbReference type="EMBL" id="KHJ94500.1"/>
    </source>
</evidence>
<feature type="region of interest" description="Actin-binding" evidence="7">
    <location>
        <begin position="340"/>
        <end position="362"/>
    </location>
</feature>
<dbReference type="OrthoDB" id="6108017at2759"/>
<comment type="caution">
    <text evidence="7">Lacks conserved residue(s) required for the propagation of feature annotation.</text>
</comment>
<dbReference type="PROSITE" id="PS51456">
    <property type="entry name" value="MYOSIN_MOTOR"/>
    <property type="match status" value="1"/>
</dbReference>
<dbReference type="Gene3D" id="3.40.850.10">
    <property type="entry name" value="Kinesin motor domain"/>
    <property type="match status" value="1"/>
</dbReference>
<evidence type="ECO:0000256" key="6">
    <source>
        <dbReference type="ARBA" id="ARBA00023203"/>
    </source>
</evidence>
<gene>
    <name evidence="10" type="ORF">OESDEN_05567</name>
</gene>
<dbReference type="GO" id="GO:0005737">
    <property type="term" value="C:cytoplasm"/>
    <property type="evidence" value="ECO:0007669"/>
    <property type="project" value="TreeGrafter"/>
</dbReference>
<evidence type="ECO:0000313" key="11">
    <source>
        <dbReference type="Proteomes" id="UP000053660"/>
    </source>
</evidence>
<dbReference type="GO" id="GO:0007015">
    <property type="term" value="P:actin filament organization"/>
    <property type="evidence" value="ECO:0007669"/>
    <property type="project" value="TreeGrafter"/>
</dbReference>
<evidence type="ECO:0000259" key="9">
    <source>
        <dbReference type="PROSITE" id="PS51757"/>
    </source>
</evidence>
<keyword evidence="2" id="KW-0547">Nucleotide-binding</keyword>
<feature type="domain" description="TH1" evidence="9">
    <location>
        <begin position="580"/>
        <end position="771"/>
    </location>
</feature>
<dbReference type="EMBL" id="KN550304">
    <property type="protein sequence ID" value="KHJ94500.1"/>
    <property type="molecule type" value="Genomic_DNA"/>
</dbReference>
<dbReference type="InterPro" id="IPR000048">
    <property type="entry name" value="IQ_motif_EF-hand-BS"/>
</dbReference>
<dbReference type="SMART" id="SM00015">
    <property type="entry name" value="IQ"/>
    <property type="match status" value="1"/>
</dbReference>
<keyword evidence="5" id="KW-0505">Motor protein</keyword>
<dbReference type="Gene3D" id="1.20.5.4820">
    <property type="match status" value="1"/>
</dbReference>
<reference evidence="10 11" key="1">
    <citation type="submission" date="2014-03" db="EMBL/GenBank/DDBJ databases">
        <title>Draft genome of the hookworm Oesophagostomum dentatum.</title>
        <authorList>
            <person name="Mitreva M."/>
        </authorList>
    </citation>
    <scope>NUCLEOTIDE SEQUENCE [LARGE SCALE GENOMIC DNA]</scope>
    <source>
        <strain evidence="10 11">OD-Hann</strain>
    </source>
</reference>
<dbReference type="Gene3D" id="1.20.58.530">
    <property type="match status" value="1"/>
</dbReference>
<comment type="similarity">
    <text evidence="1 7">Belongs to the TRAFAC class myosin-kinesin ATPase superfamily. Myosin family.</text>
</comment>
<keyword evidence="11" id="KW-1185">Reference proteome</keyword>
<evidence type="ECO:0000259" key="8">
    <source>
        <dbReference type="PROSITE" id="PS51456"/>
    </source>
</evidence>
<dbReference type="PANTHER" id="PTHR13140">
    <property type="entry name" value="MYOSIN"/>
    <property type="match status" value="1"/>
</dbReference>
<dbReference type="InterPro" id="IPR027417">
    <property type="entry name" value="P-loop_NTPase"/>
</dbReference>
<dbReference type="InterPro" id="IPR001609">
    <property type="entry name" value="Myosin_head_motor_dom-like"/>
</dbReference>
<name>A0A0B1TGG3_OESDE</name>